<proteinExistence type="predicted"/>
<feature type="non-terminal residue" evidence="1">
    <location>
        <position position="20"/>
    </location>
</feature>
<protein>
    <submittedName>
        <fullName evidence="1">Uncharacterized protein</fullName>
    </submittedName>
</protein>
<evidence type="ECO:0000313" key="2">
    <source>
        <dbReference type="Proteomes" id="UP000324800"/>
    </source>
</evidence>
<dbReference type="AlphaFoldDB" id="A0A5J4TGF9"/>
<accession>A0A5J4TGF9</accession>
<dbReference type="EMBL" id="SNRW01032307">
    <property type="protein sequence ID" value="KAA6356853.1"/>
    <property type="molecule type" value="Genomic_DNA"/>
</dbReference>
<evidence type="ECO:0000313" key="1">
    <source>
        <dbReference type="EMBL" id="KAA6356853.1"/>
    </source>
</evidence>
<organism evidence="1 2">
    <name type="scientific">Streblomastix strix</name>
    <dbReference type="NCBI Taxonomy" id="222440"/>
    <lineage>
        <taxon>Eukaryota</taxon>
        <taxon>Metamonada</taxon>
        <taxon>Preaxostyla</taxon>
        <taxon>Oxymonadida</taxon>
        <taxon>Streblomastigidae</taxon>
        <taxon>Streblomastix</taxon>
    </lineage>
</organism>
<comment type="caution">
    <text evidence="1">The sequence shown here is derived from an EMBL/GenBank/DDBJ whole genome shotgun (WGS) entry which is preliminary data.</text>
</comment>
<sequence length="20" mass="2288">MPERNLFQRYGGNSYALITG</sequence>
<name>A0A5J4TGF9_9EUKA</name>
<reference evidence="1 2" key="1">
    <citation type="submission" date="2019-03" db="EMBL/GenBank/DDBJ databases">
        <title>Single cell metagenomics reveals metabolic interactions within the superorganism composed of flagellate Streblomastix strix and complex community of Bacteroidetes bacteria on its surface.</title>
        <authorList>
            <person name="Treitli S.C."/>
            <person name="Kolisko M."/>
            <person name="Husnik F."/>
            <person name="Keeling P."/>
            <person name="Hampl V."/>
        </authorList>
    </citation>
    <scope>NUCLEOTIDE SEQUENCE [LARGE SCALE GENOMIC DNA]</scope>
    <source>
        <strain evidence="1">ST1C</strain>
    </source>
</reference>
<gene>
    <name evidence="1" type="ORF">EZS28_047620</name>
</gene>
<dbReference type="Proteomes" id="UP000324800">
    <property type="component" value="Unassembled WGS sequence"/>
</dbReference>